<keyword evidence="2 12" id="KW-1003">Cell membrane</keyword>
<dbReference type="RefSeq" id="WP_010767566.1">
    <property type="nucleotide sequence ID" value="NZ_ASWE01000002.1"/>
</dbReference>
<evidence type="ECO:0000313" key="15">
    <source>
        <dbReference type="Proteomes" id="UP000013785"/>
    </source>
</evidence>
<dbReference type="FunFam" id="3.40.50.300:FF:000078">
    <property type="entry name" value="Elongation factor 4"/>
    <property type="match status" value="1"/>
</dbReference>
<dbReference type="Pfam" id="PF03144">
    <property type="entry name" value="GTP_EFTU_D2"/>
    <property type="match status" value="1"/>
</dbReference>
<dbReference type="PRINTS" id="PR00315">
    <property type="entry name" value="ELONGATNFCT"/>
</dbReference>
<dbReference type="CDD" id="cd01890">
    <property type="entry name" value="LepA"/>
    <property type="match status" value="1"/>
</dbReference>
<protein>
    <recommendedName>
        <fullName evidence="11 12">Elongation factor 4</fullName>
        <shortName evidence="12">EF-4</shortName>
        <ecNumber evidence="11 12">3.6.5.n1</ecNumber>
    </recommendedName>
    <alternativeName>
        <fullName evidence="12">Ribosomal back-translocase LepA</fullName>
    </alternativeName>
</protein>
<dbReference type="InterPro" id="IPR013842">
    <property type="entry name" value="LepA_CTD"/>
</dbReference>
<organism evidence="14 15">
    <name type="scientific">Enterococcus phoeniculicola ATCC BAA-412</name>
    <dbReference type="NCBI Taxonomy" id="1158610"/>
    <lineage>
        <taxon>Bacteria</taxon>
        <taxon>Bacillati</taxon>
        <taxon>Bacillota</taxon>
        <taxon>Bacilli</taxon>
        <taxon>Lactobacillales</taxon>
        <taxon>Enterococcaceae</taxon>
        <taxon>Enterococcus</taxon>
    </lineage>
</organism>
<dbReference type="GO" id="GO:0045727">
    <property type="term" value="P:positive regulation of translation"/>
    <property type="evidence" value="ECO:0007669"/>
    <property type="project" value="UniProtKB-UniRule"/>
</dbReference>
<dbReference type="Gene3D" id="3.30.70.2570">
    <property type="entry name" value="Elongation factor 4, C-terminal domain"/>
    <property type="match status" value="1"/>
</dbReference>
<dbReference type="Gene3D" id="2.40.30.10">
    <property type="entry name" value="Translation factors"/>
    <property type="match status" value="1"/>
</dbReference>
<gene>
    <name evidence="12" type="primary">lepA</name>
    <name evidence="14" type="ORF">UC3_00893</name>
</gene>
<dbReference type="Gene3D" id="3.30.70.870">
    <property type="entry name" value="Elongation Factor G (Translational Gtpase), domain 3"/>
    <property type="match status" value="1"/>
</dbReference>
<dbReference type="SUPFAM" id="SSF54980">
    <property type="entry name" value="EF-G C-terminal domain-like"/>
    <property type="match status" value="2"/>
</dbReference>
<evidence type="ECO:0000256" key="7">
    <source>
        <dbReference type="ARBA" id="ARBA00023136"/>
    </source>
</evidence>
<dbReference type="HAMAP" id="MF_00071">
    <property type="entry name" value="LepA"/>
    <property type="match status" value="1"/>
</dbReference>
<dbReference type="GO" id="GO:0003924">
    <property type="term" value="F:GTPase activity"/>
    <property type="evidence" value="ECO:0007669"/>
    <property type="project" value="UniProtKB-UniRule"/>
</dbReference>
<dbReference type="Pfam" id="PF00009">
    <property type="entry name" value="GTP_EFTU"/>
    <property type="match status" value="1"/>
</dbReference>
<evidence type="ECO:0000256" key="3">
    <source>
        <dbReference type="ARBA" id="ARBA00022741"/>
    </source>
</evidence>
<keyword evidence="5 12" id="KW-0648">Protein biosynthesis</keyword>
<evidence type="ECO:0000256" key="9">
    <source>
        <dbReference type="ARBA" id="ARBA00057626"/>
    </source>
</evidence>
<evidence type="ECO:0000256" key="8">
    <source>
        <dbReference type="ARBA" id="ARBA00050293"/>
    </source>
</evidence>
<dbReference type="STRING" id="154621.RV11_GL001186"/>
<dbReference type="HOGENOM" id="CLU_009995_3_3_9"/>
<dbReference type="InterPro" id="IPR004161">
    <property type="entry name" value="EFTu-like_2"/>
</dbReference>
<dbReference type="OrthoDB" id="9801591at2"/>
<dbReference type="InterPro" id="IPR035647">
    <property type="entry name" value="EFG_III/V"/>
</dbReference>
<dbReference type="InterPro" id="IPR027417">
    <property type="entry name" value="P-loop_NTPase"/>
</dbReference>
<feature type="binding site" evidence="12">
    <location>
        <begin position="23"/>
        <end position="28"/>
    </location>
    <ligand>
        <name>GTP</name>
        <dbReference type="ChEBI" id="CHEBI:37565"/>
    </ligand>
</feature>
<evidence type="ECO:0000313" key="14">
    <source>
        <dbReference type="EMBL" id="EOL46088.1"/>
    </source>
</evidence>
<dbReference type="GO" id="GO:0005525">
    <property type="term" value="F:GTP binding"/>
    <property type="evidence" value="ECO:0007669"/>
    <property type="project" value="UniProtKB-UniRule"/>
</dbReference>
<dbReference type="PANTHER" id="PTHR43512:SF4">
    <property type="entry name" value="TRANSLATION FACTOR GUF1 HOMOLOG, CHLOROPLASTIC"/>
    <property type="match status" value="1"/>
</dbReference>
<keyword evidence="7 12" id="KW-0472">Membrane</keyword>
<dbReference type="InterPro" id="IPR031157">
    <property type="entry name" value="G_TR_CS"/>
</dbReference>
<dbReference type="CDD" id="cd03699">
    <property type="entry name" value="EF4_II"/>
    <property type="match status" value="1"/>
</dbReference>
<dbReference type="FunFam" id="3.30.70.240:FF:000007">
    <property type="entry name" value="Translation factor GUF1, mitochondrial"/>
    <property type="match status" value="1"/>
</dbReference>
<dbReference type="GO" id="GO:0005886">
    <property type="term" value="C:plasma membrane"/>
    <property type="evidence" value="ECO:0007669"/>
    <property type="project" value="UniProtKB-SubCell"/>
</dbReference>
<dbReference type="SUPFAM" id="SSF52540">
    <property type="entry name" value="P-loop containing nucleoside triphosphate hydrolases"/>
    <property type="match status" value="1"/>
</dbReference>
<dbReference type="eggNOG" id="COG0481">
    <property type="taxonomic scope" value="Bacteria"/>
</dbReference>
<keyword evidence="14" id="KW-0251">Elongation factor</keyword>
<dbReference type="EC" id="3.6.5.n1" evidence="11 12"/>
<comment type="function">
    <text evidence="9 12">Required for accurate and efficient protein synthesis under certain stress conditions. May act as a fidelity factor of the translation reaction, by catalyzing a one-codon backward translocation of tRNAs on improperly translocated ribosomes. Back-translocation proceeds from a post-translocation (POST) complex to a pre-translocation (PRE) complex, thus giving elongation factor G a second chance to translocate the tRNAs correctly. Binds to ribosomes in a GTP-dependent manner.</text>
</comment>
<keyword evidence="3 12" id="KW-0547">Nucleotide-binding</keyword>
<reference evidence="14 15" key="1">
    <citation type="submission" date="2013-02" db="EMBL/GenBank/DDBJ databases">
        <title>The Genome Sequence of Enterococcus phoeniculicola BAA-412.</title>
        <authorList>
            <consortium name="The Broad Institute Genome Sequencing Platform"/>
            <consortium name="The Broad Institute Genome Sequencing Center for Infectious Disease"/>
            <person name="Earl A.M."/>
            <person name="Gilmore M.S."/>
            <person name="Lebreton F."/>
            <person name="Walker B."/>
            <person name="Young S.K."/>
            <person name="Zeng Q."/>
            <person name="Gargeya S."/>
            <person name="Fitzgerald M."/>
            <person name="Haas B."/>
            <person name="Abouelleil A."/>
            <person name="Alvarado L."/>
            <person name="Arachchi H.M."/>
            <person name="Berlin A.M."/>
            <person name="Chapman S.B."/>
            <person name="Dewar J."/>
            <person name="Goldberg J."/>
            <person name="Griggs A."/>
            <person name="Gujja S."/>
            <person name="Hansen M."/>
            <person name="Howarth C."/>
            <person name="Imamovic A."/>
            <person name="Larimer J."/>
            <person name="McCowan C."/>
            <person name="Murphy C."/>
            <person name="Neiman D."/>
            <person name="Pearson M."/>
            <person name="Priest M."/>
            <person name="Roberts A."/>
            <person name="Saif S."/>
            <person name="Shea T."/>
            <person name="Sisk P."/>
            <person name="Sykes S."/>
            <person name="Wortman J."/>
            <person name="Nusbaum C."/>
            <person name="Birren B."/>
        </authorList>
    </citation>
    <scope>NUCLEOTIDE SEQUENCE [LARGE SCALE GENOMIC DNA]</scope>
    <source>
        <strain evidence="14 15">ATCC BAA-412</strain>
    </source>
</reference>
<dbReference type="PANTHER" id="PTHR43512">
    <property type="entry name" value="TRANSLATION FACTOR GUF1-RELATED"/>
    <property type="match status" value="1"/>
</dbReference>
<evidence type="ECO:0000259" key="13">
    <source>
        <dbReference type="PROSITE" id="PS51722"/>
    </source>
</evidence>
<dbReference type="InterPro" id="IPR009000">
    <property type="entry name" value="Transl_B-barrel_sf"/>
</dbReference>
<keyword evidence="15" id="KW-1185">Reference proteome</keyword>
<dbReference type="Pfam" id="PF06421">
    <property type="entry name" value="LepA_C"/>
    <property type="match status" value="1"/>
</dbReference>
<evidence type="ECO:0000256" key="10">
    <source>
        <dbReference type="ARBA" id="ARBA00061052"/>
    </source>
</evidence>
<accession>R3TY68</accession>
<dbReference type="PROSITE" id="PS00301">
    <property type="entry name" value="G_TR_1"/>
    <property type="match status" value="1"/>
</dbReference>
<dbReference type="InterPro" id="IPR035654">
    <property type="entry name" value="LepA_IV"/>
</dbReference>
<comment type="similarity">
    <text evidence="1 12">Belongs to the TRAFAC class translation factor GTPase superfamily. Classic translation factor GTPase family. LepA subfamily.</text>
</comment>
<dbReference type="CDD" id="cd03709">
    <property type="entry name" value="lepA_C"/>
    <property type="match status" value="1"/>
</dbReference>
<dbReference type="Pfam" id="PF00679">
    <property type="entry name" value="EFG_C"/>
    <property type="match status" value="1"/>
</dbReference>
<feature type="binding site" evidence="12">
    <location>
        <begin position="140"/>
        <end position="143"/>
    </location>
    <ligand>
        <name>GTP</name>
        <dbReference type="ChEBI" id="CHEBI:37565"/>
    </ligand>
</feature>
<dbReference type="PATRIC" id="fig|1158610.3.peg.872"/>
<dbReference type="FunFam" id="3.30.70.870:FF:000004">
    <property type="entry name" value="Translation factor GUF1, mitochondrial"/>
    <property type="match status" value="1"/>
</dbReference>
<dbReference type="Proteomes" id="UP000013785">
    <property type="component" value="Unassembled WGS sequence"/>
</dbReference>
<dbReference type="SUPFAM" id="SSF50447">
    <property type="entry name" value="Translation proteins"/>
    <property type="match status" value="1"/>
</dbReference>
<dbReference type="InterPro" id="IPR000795">
    <property type="entry name" value="T_Tr_GTP-bd_dom"/>
</dbReference>
<name>R3TY68_9ENTE</name>
<keyword evidence="6 12" id="KW-0342">GTP-binding</keyword>
<dbReference type="Gene3D" id="3.30.70.240">
    <property type="match status" value="1"/>
</dbReference>
<evidence type="ECO:0000256" key="6">
    <source>
        <dbReference type="ARBA" id="ARBA00023134"/>
    </source>
</evidence>
<evidence type="ECO:0000256" key="4">
    <source>
        <dbReference type="ARBA" id="ARBA00022801"/>
    </source>
</evidence>
<comment type="similarity">
    <text evidence="10">Belongs to the GTP-binding elongation factor family. LepA subfamily.</text>
</comment>
<evidence type="ECO:0000256" key="1">
    <source>
        <dbReference type="ARBA" id="ARBA00005454"/>
    </source>
</evidence>
<keyword evidence="4 12" id="KW-0378">Hydrolase</keyword>
<proteinExistence type="inferred from homology"/>
<comment type="catalytic activity">
    <reaction evidence="8 12">
        <text>GTP + H2O = GDP + phosphate + H(+)</text>
        <dbReference type="Rhea" id="RHEA:19669"/>
        <dbReference type="ChEBI" id="CHEBI:15377"/>
        <dbReference type="ChEBI" id="CHEBI:15378"/>
        <dbReference type="ChEBI" id="CHEBI:37565"/>
        <dbReference type="ChEBI" id="CHEBI:43474"/>
        <dbReference type="ChEBI" id="CHEBI:58189"/>
        <dbReference type="EC" id="3.6.5.n1"/>
    </reaction>
</comment>
<dbReference type="InterPro" id="IPR006297">
    <property type="entry name" value="EF-4"/>
</dbReference>
<evidence type="ECO:0000256" key="11">
    <source>
        <dbReference type="ARBA" id="ARBA00066744"/>
    </source>
</evidence>
<dbReference type="FunFam" id="3.30.70.2570:FF:000001">
    <property type="entry name" value="Translation factor GUF1, mitochondrial"/>
    <property type="match status" value="1"/>
</dbReference>
<dbReference type="AlphaFoldDB" id="R3TY68"/>
<dbReference type="CDD" id="cd16260">
    <property type="entry name" value="EF4_III"/>
    <property type="match status" value="1"/>
</dbReference>
<comment type="caution">
    <text evidence="14">The sequence shown here is derived from an EMBL/GenBank/DDBJ whole genome shotgun (WGS) entry which is preliminary data.</text>
</comment>
<evidence type="ECO:0000256" key="12">
    <source>
        <dbReference type="HAMAP-Rule" id="MF_00071"/>
    </source>
</evidence>
<feature type="domain" description="Tr-type G" evidence="13">
    <location>
        <begin position="11"/>
        <end position="193"/>
    </location>
</feature>
<dbReference type="EMBL" id="AJAT01000011">
    <property type="protein sequence ID" value="EOL46088.1"/>
    <property type="molecule type" value="Genomic_DNA"/>
</dbReference>
<dbReference type="NCBIfam" id="TIGR00231">
    <property type="entry name" value="small_GTP"/>
    <property type="match status" value="1"/>
</dbReference>
<sequence>MNINEMKKRQEKIRNFSIIAHIDHGKSTLADRILEKTDTVTTREMQQQLLDSMDLERERGITIKLNAVELTYDAKDGETYIFHLIDTPGHVDFTYEVSRSLAACEGAVLVVDAAQGIEAQTLANVYLALDNDLEILPVINKIDLPAADPERVRQEIEDVIGIDASEAVLASAKAGIGIEDILEQVVEYVPAPTGDVEAPLKALIFDSIYDSYRGVVLNVRIMDGVVKPGDKIQLMSNGKTFDVTEVGVFSPKTIARDFLMVGDVGYITASIKTVQDTRVGDTVTLADNPAKEALYGYRKMNPMVYCGLYPIDTSRYNDLRESLEKLQLNDAALQFEPETSQALGFGFRCGFLGLLHMDVIQERLEREFNLELITTAPSVIYHVEKTDGSLVVVDNPAEFPDPVSIEKIEEPYVKAQIMVPNDYVGAVMELSQRKRGDFVTMDYLDDYRVNVVYEIPLSEIVFDFFDKLKSSTKGYASLDYELVGYRESRLVKMDILLNAEKVDALSFIVHREFAYERGKAIVEKLKKLIPRQQFEVPIQAAIGQKIVARSDIKALRKNVLAKCYGGDVSRKRKLLEKQKEGKKRMKQIGSVEVPQEAFMAVLKMDEDEPKK</sequence>
<comment type="subcellular location">
    <subcellularLocation>
        <location evidence="12">Cell membrane</location>
        <topology evidence="12">Peripheral membrane protein</topology>
        <orientation evidence="12">Cytoplasmic side</orientation>
    </subcellularLocation>
</comment>
<dbReference type="InterPro" id="IPR038363">
    <property type="entry name" value="LepA_C_sf"/>
</dbReference>
<dbReference type="SMART" id="SM00838">
    <property type="entry name" value="EFG_C"/>
    <property type="match status" value="1"/>
</dbReference>
<dbReference type="FunFam" id="2.40.30.10:FF:000015">
    <property type="entry name" value="Translation factor GUF1, mitochondrial"/>
    <property type="match status" value="1"/>
</dbReference>
<dbReference type="InterPro" id="IPR005225">
    <property type="entry name" value="Small_GTP-bd"/>
</dbReference>
<dbReference type="NCBIfam" id="TIGR01393">
    <property type="entry name" value="lepA"/>
    <property type="match status" value="1"/>
</dbReference>
<dbReference type="PROSITE" id="PS51722">
    <property type="entry name" value="G_TR_2"/>
    <property type="match status" value="1"/>
</dbReference>
<dbReference type="GO" id="GO:0043022">
    <property type="term" value="F:ribosome binding"/>
    <property type="evidence" value="ECO:0007669"/>
    <property type="project" value="UniProtKB-UniRule"/>
</dbReference>
<dbReference type="Gene3D" id="3.40.50.300">
    <property type="entry name" value="P-loop containing nucleotide triphosphate hydrolases"/>
    <property type="match status" value="1"/>
</dbReference>
<evidence type="ECO:0000256" key="5">
    <source>
        <dbReference type="ARBA" id="ARBA00022917"/>
    </source>
</evidence>
<dbReference type="InterPro" id="IPR000640">
    <property type="entry name" value="EFG_V-like"/>
</dbReference>
<evidence type="ECO:0000256" key="2">
    <source>
        <dbReference type="ARBA" id="ARBA00022475"/>
    </source>
</evidence>
<dbReference type="GO" id="GO:0003746">
    <property type="term" value="F:translation elongation factor activity"/>
    <property type="evidence" value="ECO:0007669"/>
    <property type="project" value="UniProtKB-UniRule"/>
</dbReference>